<proteinExistence type="predicted"/>
<dbReference type="PANTHER" id="PTHR31272">
    <property type="entry name" value="CYTOCHROME C-TYPE BIOGENESIS PROTEIN HI_1454-RELATED"/>
    <property type="match status" value="1"/>
</dbReference>
<keyword evidence="1" id="KW-1133">Transmembrane helix</keyword>
<dbReference type="Pfam" id="PF13386">
    <property type="entry name" value="DsbD_2"/>
    <property type="match status" value="1"/>
</dbReference>
<feature type="domain" description="Urease accessory protein UreH-like transmembrane" evidence="2">
    <location>
        <begin position="26"/>
        <end position="231"/>
    </location>
</feature>
<dbReference type="InterPro" id="IPR039447">
    <property type="entry name" value="UreH-like_TM_dom"/>
</dbReference>
<feature type="transmembrane region" description="Helical" evidence="1">
    <location>
        <begin position="62"/>
        <end position="90"/>
    </location>
</feature>
<feature type="transmembrane region" description="Helical" evidence="1">
    <location>
        <begin position="250"/>
        <end position="268"/>
    </location>
</feature>
<accession>A0A3G1A9K5</accession>
<feature type="transmembrane region" description="Helical" evidence="1">
    <location>
        <begin position="221"/>
        <end position="238"/>
    </location>
</feature>
<dbReference type="AlphaFoldDB" id="A0A3G1A9K5"/>
<feature type="transmembrane region" description="Helical" evidence="1">
    <location>
        <begin position="314"/>
        <end position="336"/>
    </location>
</feature>
<keyword evidence="1 3" id="KW-0812">Transmembrane</keyword>
<dbReference type="PANTHER" id="PTHR31272:SF9">
    <property type="entry name" value="BLL1027 PROTEIN"/>
    <property type="match status" value="1"/>
</dbReference>
<feature type="transmembrane region" description="Helical" evidence="1">
    <location>
        <begin position="20"/>
        <end position="42"/>
    </location>
</feature>
<feature type="transmembrane region" description="Helical" evidence="1">
    <location>
        <begin position="177"/>
        <end position="201"/>
    </location>
</feature>
<feature type="transmembrane region" description="Helical" evidence="1">
    <location>
        <begin position="348"/>
        <end position="367"/>
    </location>
</feature>
<evidence type="ECO:0000259" key="2">
    <source>
        <dbReference type="Pfam" id="PF13386"/>
    </source>
</evidence>
<feature type="transmembrane region" description="Helical" evidence="1">
    <location>
        <begin position="283"/>
        <end position="302"/>
    </location>
</feature>
<feature type="transmembrane region" description="Helical" evidence="1">
    <location>
        <begin position="97"/>
        <end position="121"/>
    </location>
</feature>
<evidence type="ECO:0000313" key="4">
    <source>
        <dbReference type="Proteomes" id="UP000266720"/>
    </source>
</evidence>
<evidence type="ECO:0000256" key="1">
    <source>
        <dbReference type="SAM" id="Phobius"/>
    </source>
</evidence>
<organism evidence="3 4">
    <name type="scientific">Thermofilum adornatum 1505</name>
    <dbReference type="NCBI Taxonomy" id="697581"/>
    <lineage>
        <taxon>Archaea</taxon>
        <taxon>Thermoproteota</taxon>
        <taxon>Thermoprotei</taxon>
        <taxon>Thermofilales</taxon>
        <taxon>Thermofilaceae</taxon>
        <taxon>Thermofilum</taxon>
    </lineage>
</organism>
<feature type="transmembrane region" description="Helical" evidence="1">
    <location>
        <begin position="396"/>
        <end position="416"/>
    </location>
</feature>
<name>A0A3G1A9K5_9CREN</name>
<gene>
    <name evidence="3" type="ORF">TCARB_1401</name>
</gene>
<dbReference type="InterPro" id="IPR051790">
    <property type="entry name" value="Cytochrome_c-biogenesis_DsbD"/>
</dbReference>
<evidence type="ECO:0000313" key="3">
    <source>
        <dbReference type="EMBL" id="AJB42447.1"/>
    </source>
</evidence>
<dbReference type="STRING" id="697581.TCARB_1401"/>
<feature type="transmembrane region" description="Helical" evidence="1">
    <location>
        <begin position="141"/>
        <end position="170"/>
    </location>
</feature>
<reference evidence="4" key="1">
    <citation type="book" date="2010" name="EXTREMOPHILES" publisher="0:0-0">
        <title>Complete genome sequences of ten hyperthermophilic archaea reveal their metabolic capabilities and possible ecological roles.</title>
        <editorList>
            <person name="?"/>
        </editorList>
        <authorList>
            <person name="Ravin N.V."/>
            <person name="Mardanov A.V."/>
            <person name="Bonch-Osmolovskaya E.A."/>
            <person name="Skryabin K.G."/>
        </authorList>
    </citation>
    <scope>NUCLEOTIDE SEQUENCE [LARGE SCALE GENOMIC DNA]</scope>
    <source>
        <strain evidence="4">1505</strain>
    </source>
</reference>
<protein>
    <submittedName>
        <fullName evidence="3">Cytochrome c biogenesis protein, transmembrane region</fullName>
    </submittedName>
</protein>
<keyword evidence="1" id="KW-0472">Membrane</keyword>
<dbReference type="EMBL" id="CP007493">
    <property type="protein sequence ID" value="AJB42447.1"/>
    <property type="molecule type" value="Genomic_DNA"/>
</dbReference>
<dbReference type="Proteomes" id="UP000266720">
    <property type="component" value="Chromosome"/>
</dbReference>
<dbReference type="KEGG" id="tcb:TCARB_1401"/>
<sequence length="432" mass="47659">MYIIQIRDSGNKKGPYLGNVAQYFLMFFLGLQTALTPCYLPVFPVFLALSTRKNAKTWQTGIFFSVGVVLSFILYGVLLVVGGGIIRIFLTSLNQQFVNIALGIVLIALGISLLTPLREFFTVLPSATPVSKISGRLDSLFFGFFFSLAAAPCAAALMTAALSQVLLYALTSLFEPLLLMLLYGLGTATPFLVIGVLGDLVKTFYRGKSLRNFFLKHSETISGGLLIIFGVFSIYTIENFDVILPVVSRSLLPVLEIFLFTAIIYYAYSQLKVGFYLEATELTLGGAGFLLASFTLINLDYLDAIIRGPPSDKISFLLDIIGTLGKIFLLASFSLLAVKTRFLEVVPIGIPLKTGIDALLFFTMLPITKRDKETRFLLLFVLYLFLKDVAMLLPDYIYVLSAVFAIESSLGVFLAGRKLSTKYTVLKLYQEV</sequence>